<dbReference type="SUPFAM" id="SSF48371">
    <property type="entry name" value="ARM repeat"/>
    <property type="match status" value="1"/>
</dbReference>
<dbReference type="InterPro" id="IPR016024">
    <property type="entry name" value="ARM-type_fold"/>
</dbReference>
<accession>A0A7R9G097</accession>
<dbReference type="PANTHER" id="PTHR12904:SF23">
    <property type="entry name" value="PROTEIN ZER-1 HOMOLOG"/>
    <property type="match status" value="1"/>
</dbReference>
<dbReference type="InterPro" id="IPR055142">
    <property type="entry name" value="ZER1-like_C"/>
</dbReference>
<sequence length="208" mass="24103">MASDGPNTWTLDVPRREVVLQRMVDAINRWDLRTERNINYRSFEPISYLAKIYHTPQCQHWAVWALANLTTVYPAKYCFLLESEGGLTLLQEIIQHDQPYGQIKELAMMVIKNCRQFREQVALHSSTPHSDITESEEIWQQLTDRGCQWLLLTPEHHLLDITESEEIWTIASYPSTPPSDITESEEIWSVALSYPSTPPSDITESEEI</sequence>
<protein>
    <recommendedName>
        <fullName evidence="2">Protein zer-1 homolog-like C-terminal domain-containing protein</fullName>
    </recommendedName>
</protein>
<dbReference type="GO" id="GO:0031462">
    <property type="term" value="C:Cul2-RING ubiquitin ligase complex"/>
    <property type="evidence" value="ECO:0007669"/>
    <property type="project" value="TreeGrafter"/>
</dbReference>
<dbReference type="PANTHER" id="PTHR12904">
    <property type="match status" value="1"/>
</dbReference>
<proteinExistence type="predicted"/>
<reference evidence="3" key="1">
    <citation type="submission" date="2020-11" db="EMBL/GenBank/DDBJ databases">
        <authorList>
            <person name="Tran Van P."/>
        </authorList>
    </citation>
    <scope>NUCLEOTIDE SEQUENCE</scope>
</reference>
<evidence type="ECO:0000259" key="2">
    <source>
        <dbReference type="Pfam" id="PF22964"/>
    </source>
</evidence>
<evidence type="ECO:0000313" key="3">
    <source>
        <dbReference type="EMBL" id="CAD7260997.1"/>
    </source>
</evidence>
<feature type="domain" description="Protein zer-1 homolog-like C-terminal" evidence="2">
    <location>
        <begin position="1"/>
        <end position="115"/>
    </location>
</feature>
<dbReference type="Gene3D" id="1.25.10.10">
    <property type="entry name" value="Leucine-rich Repeat Variant"/>
    <property type="match status" value="1"/>
</dbReference>
<name>A0A7R9G097_TIMSH</name>
<organism evidence="3">
    <name type="scientific">Timema shepardi</name>
    <name type="common">Walking stick</name>
    <dbReference type="NCBI Taxonomy" id="629360"/>
    <lineage>
        <taxon>Eukaryota</taxon>
        <taxon>Metazoa</taxon>
        <taxon>Ecdysozoa</taxon>
        <taxon>Arthropoda</taxon>
        <taxon>Hexapoda</taxon>
        <taxon>Insecta</taxon>
        <taxon>Pterygota</taxon>
        <taxon>Neoptera</taxon>
        <taxon>Polyneoptera</taxon>
        <taxon>Phasmatodea</taxon>
        <taxon>Timematodea</taxon>
        <taxon>Timematoidea</taxon>
        <taxon>Timematidae</taxon>
        <taxon>Timema</taxon>
    </lineage>
</organism>
<keyword evidence="1" id="KW-0833">Ubl conjugation pathway</keyword>
<gene>
    <name evidence="3" type="ORF">TSIB3V08_LOCUS5150</name>
</gene>
<evidence type="ECO:0000256" key="1">
    <source>
        <dbReference type="ARBA" id="ARBA00022786"/>
    </source>
</evidence>
<dbReference type="Pfam" id="PF22964">
    <property type="entry name" value="ZER1-like_2nd"/>
    <property type="match status" value="1"/>
</dbReference>
<dbReference type="InterPro" id="IPR011989">
    <property type="entry name" value="ARM-like"/>
</dbReference>
<dbReference type="EMBL" id="OC001950">
    <property type="protein sequence ID" value="CAD7260997.1"/>
    <property type="molecule type" value="Genomic_DNA"/>
</dbReference>
<dbReference type="AlphaFoldDB" id="A0A7R9G097"/>
<dbReference type="InterPro" id="IPR051341">
    <property type="entry name" value="Zyg-11_UBL_adapter"/>
</dbReference>